<feature type="region of interest" description="Disordered" evidence="1">
    <location>
        <begin position="46"/>
        <end position="75"/>
    </location>
</feature>
<evidence type="ECO:0000313" key="3">
    <source>
        <dbReference type="Proteomes" id="UP000295680"/>
    </source>
</evidence>
<sequence>MKVREEQHQTLVSQELIKRLESKTSSLSESAQAFLDDILQAVSRYAEREHSRNIREGLTRRRVQNKEDDKESRLP</sequence>
<reference evidence="2 3" key="1">
    <citation type="submission" date="2019-03" db="EMBL/GenBank/DDBJ databases">
        <title>Genomic Encyclopedia of Type Strains, Phase IV (KMG-IV): sequencing the most valuable type-strain genomes for metagenomic binning, comparative biology and taxonomic classification.</title>
        <authorList>
            <person name="Goeker M."/>
        </authorList>
    </citation>
    <scope>NUCLEOTIDE SEQUENCE [LARGE SCALE GENOMIC DNA]</scope>
    <source>
        <strain evidence="2 3">DSM 45934</strain>
    </source>
</reference>
<dbReference type="Proteomes" id="UP000295680">
    <property type="component" value="Unassembled WGS sequence"/>
</dbReference>
<proteinExistence type="predicted"/>
<protein>
    <submittedName>
        <fullName evidence="2">Uncharacterized protein</fullName>
    </submittedName>
</protein>
<name>A0A4R2JW28_9PSEU</name>
<keyword evidence="3" id="KW-1185">Reference proteome</keyword>
<evidence type="ECO:0000256" key="1">
    <source>
        <dbReference type="SAM" id="MobiDB-lite"/>
    </source>
</evidence>
<accession>A0A4R2JW28</accession>
<organism evidence="2 3">
    <name type="scientific">Actinocrispum wychmicini</name>
    <dbReference type="NCBI Taxonomy" id="1213861"/>
    <lineage>
        <taxon>Bacteria</taxon>
        <taxon>Bacillati</taxon>
        <taxon>Actinomycetota</taxon>
        <taxon>Actinomycetes</taxon>
        <taxon>Pseudonocardiales</taxon>
        <taxon>Pseudonocardiaceae</taxon>
        <taxon>Actinocrispum</taxon>
    </lineage>
</organism>
<dbReference type="EMBL" id="SLWS01000005">
    <property type="protein sequence ID" value="TCO58375.1"/>
    <property type="molecule type" value="Genomic_DNA"/>
</dbReference>
<evidence type="ECO:0000313" key="2">
    <source>
        <dbReference type="EMBL" id="TCO58375.1"/>
    </source>
</evidence>
<dbReference type="RefSeq" id="WP_132119085.1">
    <property type="nucleotide sequence ID" value="NZ_SLWS01000005.1"/>
</dbReference>
<dbReference type="AlphaFoldDB" id="A0A4R2JW28"/>
<gene>
    <name evidence="2" type="ORF">EV192_105442</name>
</gene>
<comment type="caution">
    <text evidence="2">The sequence shown here is derived from an EMBL/GenBank/DDBJ whole genome shotgun (WGS) entry which is preliminary data.</text>
</comment>